<dbReference type="AlphaFoldDB" id="A0A9P2P2W8"/>
<name>A0A9P2P2W8_ACIBA</name>
<protein>
    <submittedName>
        <fullName evidence="1">Inovirus Gp2 family protein</fullName>
    </submittedName>
</protein>
<reference evidence="1" key="1">
    <citation type="submission" date="2020-12" db="EMBL/GenBank/DDBJ databases">
        <authorList>
            <consortium name="Clinical and Environmental Microbiology Branch: Whole genome sequencing antimicrobial resistance pathogens in the healthcare setting"/>
        </authorList>
    </citation>
    <scope>NUCLEOTIDE SEQUENCE</scope>
    <source>
        <strain evidence="1">2018HL-00813</strain>
    </source>
</reference>
<accession>A0A9P2P2W8</accession>
<comment type="caution">
    <text evidence="1">The sequence shown here is derived from an EMBL/GenBank/DDBJ whole genome shotgun (WGS) entry which is preliminary data.</text>
</comment>
<sequence length="325" mass="38173">MQTEAKTLLRIEKFIIATGELPFDQRMNPERLKQVIRECCQIIPAFKQIYRNDLHYAHFINEFKRHVVDYIDRLRQFKGYSLDDLENCEEGYGIILALYHVYNSFSFSEKNAYRQQEKRNAYSLGHYVKSLIEHYSRLLFVRVDLKYEKNHPKEVTISDVYAHLAILCNRLSNADGCFKHLQGHAWALEQGEQEGGYHIHLLLIYDYSKLDNDKRQGKLVGEEWINITGGCGAYFNLHDPKYREKYIKSGTDGLGLVCREDPQKVKNAINVALYLARPSKYLQRLRVKASLSANTFSKGLYVRSYRRGLNFDVEFNLDDYNWKGR</sequence>
<evidence type="ECO:0000313" key="1">
    <source>
        <dbReference type="EMBL" id="EGY2377630.1"/>
    </source>
</evidence>
<dbReference type="RefSeq" id="WP_114149784.1">
    <property type="nucleotide sequence ID" value="NZ_CAJHFX010000007.1"/>
</dbReference>
<gene>
    <name evidence="1" type="ORF">JHZ39_002015</name>
</gene>
<organism evidence="1">
    <name type="scientific">Acinetobacter baumannii</name>
    <dbReference type="NCBI Taxonomy" id="470"/>
    <lineage>
        <taxon>Bacteria</taxon>
        <taxon>Pseudomonadati</taxon>
        <taxon>Pseudomonadota</taxon>
        <taxon>Gammaproteobacteria</taxon>
        <taxon>Moraxellales</taxon>
        <taxon>Moraxellaceae</taxon>
        <taxon>Acinetobacter</taxon>
        <taxon>Acinetobacter calcoaceticus/baumannii complex</taxon>
    </lineage>
</organism>
<dbReference type="EMBL" id="AAYLMQ010000021">
    <property type="protein sequence ID" value="EGY2377630.1"/>
    <property type="molecule type" value="Genomic_DNA"/>
</dbReference>
<proteinExistence type="predicted"/>